<evidence type="ECO:0000313" key="1">
    <source>
        <dbReference type="EMBL" id="KAJ3548728.1"/>
    </source>
</evidence>
<comment type="caution">
    <text evidence="1">The sequence shown here is derived from an EMBL/GenBank/DDBJ whole genome shotgun (WGS) entry which is preliminary data.</text>
</comment>
<gene>
    <name evidence="1" type="ORF">NM208_g870</name>
</gene>
<accession>A0ACC1SY92</accession>
<proteinExistence type="predicted"/>
<keyword evidence="2" id="KW-1185">Reference proteome</keyword>
<name>A0ACC1SY92_9HYPO</name>
<dbReference type="EMBL" id="JANRMS010000040">
    <property type="protein sequence ID" value="KAJ3548728.1"/>
    <property type="molecule type" value="Genomic_DNA"/>
</dbReference>
<dbReference type="Proteomes" id="UP001148629">
    <property type="component" value="Unassembled WGS sequence"/>
</dbReference>
<protein>
    <submittedName>
        <fullName evidence="1">Uncharacterized protein</fullName>
    </submittedName>
</protein>
<reference evidence="1" key="1">
    <citation type="submission" date="2022-08" db="EMBL/GenBank/DDBJ databases">
        <title>Genome Sequence of Fusarium decemcellulare.</title>
        <authorList>
            <person name="Buettner E."/>
        </authorList>
    </citation>
    <scope>NUCLEOTIDE SEQUENCE</scope>
    <source>
        <strain evidence="1">Babe19</strain>
    </source>
</reference>
<sequence>MGNEVASHAPQVSIHASAQEAPIDMQFETDHIVQFGTMQIDTDIDNYSSVYLPGMGDVVGDGEINWSTLYGQPPMATLGDQSSRGATSSPTLQYQGRSSPISQFLNAEFFDTRPSFGLITNLPWFKLQTTLDQLDFTNMQIHSLQHEVLSSPPRMPGTLPPETRQGVLLNLLGPVSDQQLAGNISMFADKLQRFIPERCEGDLSCKIAHILDSRSTSLASLSTIFNFAAYFASNNKLEYNRMDTFLKWVIDQKCTEHLERFLQIKTPTVHAFATQVLKSAVRIKNIKFLATLMDIGVKFDSILDQILRIGDVDFINLVLSRVSTSCFDGQRGIELFDLCVAENHFDIARTFVAKGVSVDGLNNTYTLQTPLLSAVARNDVHAVTFLLELGADVNKGRYVSTGYQTPLAKAVLREQSDIVAVLLKHGANTSCKVEKQDIMQWCSLNCRNIYRLLQEHVGAVDVGFTTGDLIHAANEGNNSLDAYLESQLRTVSNEQLEEALGESISLGYTAATEALLEHGVSPNSPSLETPPLQTALQFHKRPHRVCKLLIKHKANVNGFNVLKDVVFREDLRLLQMFIIAGVDLEEEGMEALVKAAEVGHIPSAAFLLHSGVDINTPGLEENPLQAAARLGELKMIQFLLDRGADVNAPAYLSGGRTPLQAALRGEAPETAWLLLDRGADVFSPPALVGGVTAIEGICHNRSDDPTYQLLPLCNYLLDSNAPVTRPNGKPSSALHGAIQQGWDGILARMLEPQRGAIINHMWCDQENEYTIRQPRTPTQLAADRGEFGAVKMLVGRGADVNEAPGYLFGRTALQAATSKDEPDMALVQFLLDNGADVNAKPAPYGGITALQGAAISGDIMLAKLLFDKGADVNGALPTLTDGVTTMADQHASNSEPVSAAEILASGDCQVLEVPQGTPKLEYRRLPSLTSFRLLQILSEGGEDILRCRMFDAQLGTPGTPRYIALSYTWHEESLPRTFRPILINGKSLDISLNLWNFLENYRHTTGERIIWIDQICINQDDMDERVQQIGQMCAIYEQASMDLFWIGEPDENTEAVMDILELLARLEVSHLASDHQRPGIDALLNPIYMYAIGLPMYPTPIWGSLMHFISRSAFQRAWIIQEIAVSQKASIFCGLLMLPFDVLGRAAMFLVESGWIKALHTEYNVSGAAGFLTGMLNCRVRHQGGERQSLELLLASTRRFKATEPVDKVFALMNLAERGRTTPLPPLLQPDYRKSVVEVFQGVTLHLISQGSLDVLSGIEDEIFRHFRQLPSWVPDYSVHQVLSILCMPPRAGTLTLYAAATGRHIRSRYSPADPNTLTLSSYKFDTIEKIAPLEDQANQLRLENWACMVDFGARYPTVDGKSNVMIDAFWRTLIGNIGLGIHEYPVSQEWIHHFATFASQAREELSQHLSSSNATRTEESSGSSFTPGIDSIISALRNVPPVAEPSEKDGRRFETTMHHVSWSRRLFVTNAGFMGLAPPSAQPGDVVVLLSGGRVPFIVRKGAADSSEYYRIVGETYVHGIMDGELLSTINSEWVDLSFR</sequence>
<organism evidence="1 2">
    <name type="scientific">Fusarium decemcellulare</name>
    <dbReference type="NCBI Taxonomy" id="57161"/>
    <lineage>
        <taxon>Eukaryota</taxon>
        <taxon>Fungi</taxon>
        <taxon>Dikarya</taxon>
        <taxon>Ascomycota</taxon>
        <taxon>Pezizomycotina</taxon>
        <taxon>Sordariomycetes</taxon>
        <taxon>Hypocreomycetidae</taxon>
        <taxon>Hypocreales</taxon>
        <taxon>Nectriaceae</taxon>
        <taxon>Fusarium</taxon>
        <taxon>Fusarium decemcellulare species complex</taxon>
    </lineage>
</organism>
<evidence type="ECO:0000313" key="2">
    <source>
        <dbReference type="Proteomes" id="UP001148629"/>
    </source>
</evidence>